<keyword evidence="1" id="KW-0472">Membrane</keyword>
<organism evidence="2 3">
    <name type="scientific">Micromonospora andamanensis</name>
    <dbReference type="NCBI Taxonomy" id="1287068"/>
    <lineage>
        <taxon>Bacteria</taxon>
        <taxon>Bacillati</taxon>
        <taxon>Actinomycetota</taxon>
        <taxon>Actinomycetes</taxon>
        <taxon>Micromonosporales</taxon>
        <taxon>Micromonosporaceae</taxon>
        <taxon>Micromonospora</taxon>
    </lineage>
</organism>
<reference evidence="2 3" key="1">
    <citation type="submission" date="2021-01" db="EMBL/GenBank/DDBJ databases">
        <title>Whole genome shotgun sequence of Verrucosispora andamanensis NBRC 109075.</title>
        <authorList>
            <person name="Komaki H."/>
            <person name="Tamura T."/>
        </authorList>
    </citation>
    <scope>NUCLEOTIDE SEQUENCE [LARGE SCALE GENOMIC DNA]</scope>
    <source>
        <strain evidence="2 3">NBRC 109075</strain>
    </source>
</reference>
<comment type="caution">
    <text evidence="2">The sequence shown here is derived from an EMBL/GenBank/DDBJ whole genome shotgun (WGS) entry which is preliminary data.</text>
</comment>
<accession>A0ABQ4HNR8</accession>
<evidence type="ECO:0000256" key="1">
    <source>
        <dbReference type="SAM" id="Phobius"/>
    </source>
</evidence>
<feature type="transmembrane region" description="Helical" evidence="1">
    <location>
        <begin position="15"/>
        <end position="32"/>
    </location>
</feature>
<name>A0ABQ4HNR8_9ACTN</name>
<keyword evidence="3" id="KW-1185">Reference proteome</keyword>
<evidence type="ECO:0000313" key="2">
    <source>
        <dbReference type="EMBL" id="GIJ07286.1"/>
    </source>
</evidence>
<sequence>MLCNYSIDWGSVPDWLAGIGTVGTLAFFGIQLRNEKRRHRAEEQRRVDEARDREASQARLVAARAAWDYGPSSGHAARITVRNDSPSPITDVQVQLMSRRDQPPSADLWETAEGLPQPVIDAGGSTEFRLVPPHQPPAPRDGMDTAAYDAPRKLFVPCVVFTDAAGLRWARTESEQPRRLVAD</sequence>
<dbReference type="EMBL" id="BOOZ01000003">
    <property type="protein sequence ID" value="GIJ07286.1"/>
    <property type="molecule type" value="Genomic_DNA"/>
</dbReference>
<proteinExistence type="predicted"/>
<gene>
    <name evidence="2" type="ORF">Van01_05000</name>
</gene>
<protein>
    <submittedName>
        <fullName evidence="2">Uncharacterized protein</fullName>
    </submittedName>
</protein>
<keyword evidence="1" id="KW-1133">Transmembrane helix</keyword>
<evidence type="ECO:0000313" key="3">
    <source>
        <dbReference type="Proteomes" id="UP000647017"/>
    </source>
</evidence>
<dbReference type="Proteomes" id="UP000647017">
    <property type="component" value="Unassembled WGS sequence"/>
</dbReference>
<keyword evidence="1" id="KW-0812">Transmembrane</keyword>